<name>A0A9W5TD30_BABOV</name>
<dbReference type="AlphaFoldDB" id="A0A9W5TD30"/>
<gene>
    <name evidence="1" type="ORF">BaOVIS_008730</name>
</gene>
<dbReference type="Proteomes" id="UP001057455">
    <property type="component" value="Unassembled WGS sequence"/>
</dbReference>
<sequence>MRMGNKIWKEYVRKQLQELEASSEEVQTKPIPRDTEEDSALIESEPLTWCRSVERCIAYTFESYCKLVITTALMRAQAGNTTVLTVSNIKETIDKIFRPVKDATNTSKTDRKHNIDRCVHRYRYYLKWYRQLGHLIYRRKLRYKGNLSCTRSFDRTLVRFVKHKRTGVVTFIATEKQLEKYAHIPPQHKSHHVSLNQVFGD</sequence>
<evidence type="ECO:0000313" key="2">
    <source>
        <dbReference type="Proteomes" id="UP001057455"/>
    </source>
</evidence>
<reference evidence="1" key="1">
    <citation type="submission" date="2019-12" db="EMBL/GenBank/DDBJ databases">
        <title>Genome sequence of Babesia ovis.</title>
        <authorList>
            <person name="Yamagishi J."/>
            <person name="Sevinc F."/>
            <person name="Xuan X."/>
        </authorList>
    </citation>
    <scope>NUCLEOTIDE SEQUENCE</scope>
    <source>
        <strain evidence="1">Selcuk</strain>
    </source>
</reference>
<dbReference type="EMBL" id="BLIY01000006">
    <property type="protein sequence ID" value="GFE53469.1"/>
    <property type="molecule type" value="Genomic_DNA"/>
</dbReference>
<proteinExistence type="predicted"/>
<evidence type="ECO:0000313" key="1">
    <source>
        <dbReference type="EMBL" id="GFE53469.1"/>
    </source>
</evidence>
<protein>
    <submittedName>
        <fullName evidence="1">Uncharacterized protein</fullName>
    </submittedName>
</protein>
<dbReference type="OrthoDB" id="366125at2759"/>
<organism evidence="1 2">
    <name type="scientific">Babesia ovis</name>
    <dbReference type="NCBI Taxonomy" id="5869"/>
    <lineage>
        <taxon>Eukaryota</taxon>
        <taxon>Sar</taxon>
        <taxon>Alveolata</taxon>
        <taxon>Apicomplexa</taxon>
        <taxon>Aconoidasida</taxon>
        <taxon>Piroplasmida</taxon>
        <taxon>Babesiidae</taxon>
        <taxon>Babesia</taxon>
    </lineage>
</organism>
<accession>A0A9W5TD30</accession>
<comment type="caution">
    <text evidence="1">The sequence shown here is derived from an EMBL/GenBank/DDBJ whole genome shotgun (WGS) entry which is preliminary data.</text>
</comment>
<keyword evidence="2" id="KW-1185">Reference proteome</keyword>